<dbReference type="AlphaFoldDB" id="B6GWR6"/>
<reference evidence="2 3" key="1">
    <citation type="journal article" date="2008" name="Nat. Biotechnol.">
        <title>Genome sequencing and analysis of the filamentous fungus Penicillium chrysogenum.</title>
        <authorList>
            <person name="van den Berg M.A."/>
            <person name="Albang R."/>
            <person name="Albermann K."/>
            <person name="Badger J.H."/>
            <person name="Daran J.-M."/>
            <person name="Driessen A.J.M."/>
            <person name="Garcia-Estrada C."/>
            <person name="Fedorova N.D."/>
            <person name="Harris D.M."/>
            <person name="Heijne W.H.M."/>
            <person name="Joardar V.S."/>
            <person name="Kiel J.A.K.W."/>
            <person name="Kovalchuk A."/>
            <person name="Martin J.F."/>
            <person name="Nierman W.C."/>
            <person name="Nijland J.G."/>
            <person name="Pronk J.T."/>
            <person name="Roubos J.A."/>
            <person name="van der Klei I.J."/>
            <person name="van Peij N.N.M.E."/>
            <person name="Veenhuis M."/>
            <person name="von Doehren H."/>
            <person name="Wagner C."/>
            <person name="Wortman J.R."/>
            <person name="Bovenberg R.A.L."/>
        </authorList>
    </citation>
    <scope>NUCLEOTIDE SEQUENCE [LARGE SCALE GENOMIC DNA]</scope>
    <source>
        <strain evidence="3">ATCC 28089 / DSM 1075 / NRRL 1951 / Wisconsin 54-1255</strain>
    </source>
</reference>
<dbReference type="EMBL" id="AM920427">
    <property type="protein sequence ID" value="CAP80350.1"/>
    <property type="molecule type" value="Genomic_DNA"/>
</dbReference>
<keyword evidence="3" id="KW-1185">Reference proteome</keyword>
<protein>
    <submittedName>
        <fullName evidence="2">Uncharacterized protein</fullName>
    </submittedName>
</protein>
<feature type="compositionally biased region" description="Basic and acidic residues" evidence="1">
    <location>
        <begin position="129"/>
        <end position="138"/>
    </location>
</feature>
<dbReference type="VEuPathDB" id="FungiDB:PCH_Pc12g07230"/>
<dbReference type="Proteomes" id="UP000000724">
    <property type="component" value="Contig Pc00c12"/>
</dbReference>
<dbReference type="HOGENOM" id="CLU_1428427_0_0_1"/>
<proteinExistence type="predicted"/>
<evidence type="ECO:0000313" key="3">
    <source>
        <dbReference type="Proteomes" id="UP000000724"/>
    </source>
</evidence>
<sequence length="190" mass="20860">MEIYYCVLYCRHLPDAPKLHIKSKVTGGTLGRIIYGLRSDSPSDQGGVLPAASTDSGNSRTAISAFGVGRGDLVSKRKFGMNIRVVVCSSLVSLFSLRRRRLLLGGQRGKRLAKADLSPNKLSFYGEPPSRRPKEHGGASRQTGKQIVSFPKWRHCDPPPIAALRGRRHRHNDWRKWAVFGDGANGIVGA</sequence>
<evidence type="ECO:0000256" key="1">
    <source>
        <dbReference type="SAM" id="MobiDB-lite"/>
    </source>
</evidence>
<evidence type="ECO:0000313" key="2">
    <source>
        <dbReference type="EMBL" id="CAP80350.1"/>
    </source>
</evidence>
<gene>
    <name evidence="2" type="ORF">Pc12g07230</name>
    <name evidence="2" type="ORF">PCH_Pc12g07230</name>
</gene>
<name>B6GWR6_PENRW</name>
<feature type="region of interest" description="Disordered" evidence="1">
    <location>
        <begin position="120"/>
        <end position="144"/>
    </location>
</feature>
<organism evidence="2 3">
    <name type="scientific">Penicillium rubens (strain ATCC 28089 / DSM 1075 / NRRL 1951 / Wisconsin 54-1255)</name>
    <name type="common">Penicillium chrysogenum</name>
    <dbReference type="NCBI Taxonomy" id="500485"/>
    <lineage>
        <taxon>Eukaryota</taxon>
        <taxon>Fungi</taxon>
        <taxon>Dikarya</taxon>
        <taxon>Ascomycota</taxon>
        <taxon>Pezizomycotina</taxon>
        <taxon>Eurotiomycetes</taxon>
        <taxon>Eurotiomycetidae</taxon>
        <taxon>Eurotiales</taxon>
        <taxon>Aspergillaceae</taxon>
        <taxon>Penicillium</taxon>
        <taxon>Penicillium chrysogenum species complex</taxon>
    </lineage>
</organism>
<accession>B6GWR6</accession>